<organism evidence="2 3">
    <name type="scientific">Amycolatopsis antarctica</name>
    <dbReference type="NCBI Taxonomy" id="1854586"/>
    <lineage>
        <taxon>Bacteria</taxon>
        <taxon>Bacillati</taxon>
        <taxon>Actinomycetota</taxon>
        <taxon>Actinomycetes</taxon>
        <taxon>Pseudonocardiales</taxon>
        <taxon>Pseudonocardiaceae</taxon>
        <taxon>Amycolatopsis</taxon>
    </lineage>
</organism>
<dbReference type="Proteomes" id="UP000242444">
    <property type="component" value="Unassembled WGS sequence"/>
</dbReference>
<evidence type="ECO:0000313" key="2">
    <source>
        <dbReference type="EMBL" id="OZM71411.1"/>
    </source>
</evidence>
<name>A0A263CZ82_9PSEU</name>
<dbReference type="InParanoid" id="A0A263CZ82"/>
<dbReference type="AlphaFoldDB" id="A0A263CZ82"/>
<dbReference type="OrthoDB" id="4317437at2"/>
<evidence type="ECO:0000313" key="3">
    <source>
        <dbReference type="Proteomes" id="UP000242444"/>
    </source>
</evidence>
<comment type="caution">
    <text evidence="2">The sequence shown here is derived from an EMBL/GenBank/DDBJ whole genome shotgun (WGS) entry which is preliminary data.</text>
</comment>
<feature type="region of interest" description="Disordered" evidence="1">
    <location>
        <begin position="1"/>
        <end position="24"/>
    </location>
</feature>
<proteinExistence type="predicted"/>
<evidence type="ECO:0000256" key="1">
    <source>
        <dbReference type="SAM" id="MobiDB-lite"/>
    </source>
</evidence>
<dbReference type="RefSeq" id="WP_094864359.1">
    <property type="nucleotide sequence ID" value="NZ_NKYE01000013.1"/>
</dbReference>
<gene>
    <name evidence="2" type="ORF">CFN78_19835</name>
</gene>
<accession>A0A263CZ82</accession>
<reference evidence="2 3" key="1">
    <citation type="submission" date="2017-07" db="EMBL/GenBank/DDBJ databases">
        <title>Amycolatopsis antarcticus sp. nov., isolated from the surface of an Antarcticus brown macroalga.</title>
        <authorList>
            <person name="Wang J."/>
            <person name="Leiva S."/>
            <person name="Huang J."/>
            <person name="Huang Y."/>
        </authorList>
    </citation>
    <scope>NUCLEOTIDE SEQUENCE [LARGE SCALE GENOMIC DNA]</scope>
    <source>
        <strain evidence="2 3">AU-G6</strain>
    </source>
</reference>
<keyword evidence="3" id="KW-1185">Reference proteome</keyword>
<protein>
    <submittedName>
        <fullName evidence="2">Uncharacterized protein</fullName>
    </submittedName>
</protein>
<sequence length="147" mass="16096">MNGGAYRSQSSVLSHDAAPSVPEPRTEYTALDHRIRDILADIEASTAQFTAYLVNVNTIRLMVTIHDRETFGFDLAITGGEEHVVRTLADRLQDHATERFHHGTPLVPGTNRQAAARIRGGTACWADPTTTWCCPIGRHPAGAKGHR</sequence>
<dbReference type="EMBL" id="NKYE01000013">
    <property type="protein sequence ID" value="OZM71411.1"/>
    <property type="molecule type" value="Genomic_DNA"/>
</dbReference>